<dbReference type="GeneID" id="63787371"/>
<evidence type="ECO:0000256" key="1">
    <source>
        <dbReference type="SAM" id="MobiDB-lite"/>
    </source>
</evidence>
<dbReference type="RefSeq" id="XP_040722129.1">
    <property type="nucleotide sequence ID" value="XM_040870772.1"/>
</dbReference>
<dbReference type="AlphaFoldDB" id="A0A1Y2ETD5"/>
<dbReference type="EMBL" id="MCFI01000028">
    <property type="protein sequence ID" value="ORY74823.1"/>
    <property type="molecule type" value="Genomic_DNA"/>
</dbReference>
<keyword evidence="4" id="KW-1185">Reference proteome</keyword>
<evidence type="ECO:0000313" key="3">
    <source>
        <dbReference type="EMBL" id="ORY74823.1"/>
    </source>
</evidence>
<dbReference type="Proteomes" id="UP000193685">
    <property type="component" value="Unassembled WGS sequence"/>
</dbReference>
<reference evidence="3 4" key="1">
    <citation type="submission" date="2016-07" db="EMBL/GenBank/DDBJ databases">
        <title>Pervasive Adenine N6-methylation of Active Genes in Fungi.</title>
        <authorList>
            <consortium name="DOE Joint Genome Institute"/>
            <person name="Mondo S.J."/>
            <person name="Dannebaum R.O."/>
            <person name="Kuo R.C."/>
            <person name="Labutti K."/>
            <person name="Haridas S."/>
            <person name="Kuo A."/>
            <person name="Salamov A."/>
            <person name="Ahrendt S.R."/>
            <person name="Lipzen A."/>
            <person name="Sullivan W."/>
            <person name="Andreopoulos W.B."/>
            <person name="Clum A."/>
            <person name="Lindquist E."/>
            <person name="Daum C."/>
            <person name="Ramamoorthy G.K."/>
            <person name="Gryganskyi A."/>
            <person name="Culley D."/>
            <person name="Magnuson J.K."/>
            <person name="James T.Y."/>
            <person name="O'Malley M.A."/>
            <person name="Stajich J.E."/>
            <person name="Spatafora J.W."/>
            <person name="Visel A."/>
            <person name="Grigoriev I.V."/>
        </authorList>
    </citation>
    <scope>NUCLEOTIDE SEQUENCE [LARGE SCALE GENOMIC DNA]</scope>
    <source>
        <strain evidence="3 4">12-1054</strain>
    </source>
</reference>
<gene>
    <name evidence="3" type="ORF">BCR37DRAFT_389791</name>
</gene>
<accession>A0A1Y2ETD5</accession>
<sequence length="348" mass="40250">MFARLQHWPLLILAWISVVRAPEVNLPPEHVPEVDVLANIQHPFQHPEDIIPQIRVWFPQLPRLPQVPQVPDPQQVVNNFVAEQLAPLVPVGVYGHLLAIWNLQRNPAHWIVARAGGLNIGPFKYLFPGFPPVGIVDQLKMAAWMNVIPYDTEIFRNRYTDKLTNMSLCEKYDFELQFIEMIPDPKHVKDGAQNSTQDTAQDEAKKGTHDDYYDYDYDSFEDDGRADVCKPVCSDHIRRHQYHVRTLQDPCFVANIYADWDVLYWGASVELENMARVMPNTLQCICTTKMTINRVYREPPRPSSFSGFPDGQNPCSKESILRRLSYARWTATDITNSHIYRGRISRRI</sequence>
<feature type="chain" id="PRO_5013050635" evidence="2">
    <location>
        <begin position="22"/>
        <end position="348"/>
    </location>
</feature>
<comment type="caution">
    <text evidence="3">The sequence shown here is derived from an EMBL/GenBank/DDBJ whole genome shotgun (WGS) entry which is preliminary data.</text>
</comment>
<feature type="region of interest" description="Disordered" evidence="1">
    <location>
        <begin position="189"/>
        <end position="210"/>
    </location>
</feature>
<proteinExistence type="predicted"/>
<organism evidence="3 4">
    <name type="scientific">Protomyces lactucae-debilis</name>
    <dbReference type="NCBI Taxonomy" id="2754530"/>
    <lineage>
        <taxon>Eukaryota</taxon>
        <taxon>Fungi</taxon>
        <taxon>Dikarya</taxon>
        <taxon>Ascomycota</taxon>
        <taxon>Taphrinomycotina</taxon>
        <taxon>Taphrinomycetes</taxon>
        <taxon>Taphrinales</taxon>
        <taxon>Protomycetaceae</taxon>
        <taxon>Protomyces</taxon>
    </lineage>
</organism>
<keyword evidence="2" id="KW-0732">Signal</keyword>
<name>A0A1Y2ETD5_PROLT</name>
<evidence type="ECO:0000256" key="2">
    <source>
        <dbReference type="SAM" id="SignalP"/>
    </source>
</evidence>
<feature type="signal peptide" evidence="2">
    <location>
        <begin position="1"/>
        <end position="21"/>
    </location>
</feature>
<evidence type="ECO:0000313" key="4">
    <source>
        <dbReference type="Proteomes" id="UP000193685"/>
    </source>
</evidence>
<protein>
    <submittedName>
        <fullName evidence="3">Uncharacterized protein</fullName>
    </submittedName>
</protein>